<dbReference type="PANTHER" id="PTHR32410">
    <property type="entry name" value="CYSTEINE/HISTIDINE-RICH C1 DOMAIN FAMILY PROTEIN"/>
    <property type="match status" value="1"/>
</dbReference>
<evidence type="ECO:0008006" key="7">
    <source>
        <dbReference type="Google" id="ProtNLM"/>
    </source>
</evidence>
<reference evidence="5 6" key="3">
    <citation type="journal article" date="2020" name="BMC Genomics">
        <title>Intraspecific diversification of the crop wild relative Brassica cretica Lam. using demographic model selection.</title>
        <authorList>
            <person name="Kioukis A."/>
            <person name="Michalopoulou V.A."/>
            <person name="Briers L."/>
            <person name="Pirintsos S."/>
            <person name="Studholme D.J."/>
            <person name="Pavlidis P."/>
            <person name="Sarris P.F."/>
        </authorList>
    </citation>
    <scope>NUCLEOTIDE SEQUENCE [LARGE SCALE GENOMIC DNA]</scope>
    <source>
        <strain evidence="6">cv. PFS-1207/04</strain>
        <strain evidence="5">PFS-1207/04</strain>
    </source>
</reference>
<dbReference type="InterPro" id="IPR046349">
    <property type="entry name" value="C1-like_sf"/>
</dbReference>
<dbReference type="EMBL" id="QGKY02001925">
    <property type="protein sequence ID" value="KAF2545363.1"/>
    <property type="molecule type" value="Genomic_DNA"/>
</dbReference>
<dbReference type="InterPro" id="IPR054483">
    <property type="entry name" value="DC1-like_CT"/>
</dbReference>
<dbReference type="Pfam" id="PF22926">
    <property type="entry name" value="C1-like_CT"/>
    <property type="match status" value="1"/>
</dbReference>
<feature type="domain" description="DC1" evidence="2">
    <location>
        <begin position="127"/>
        <end position="172"/>
    </location>
</feature>
<comment type="caution">
    <text evidence="4">The sequence shown here is derived from an EMBL/GenBank/DDBJ whole genome shotgun (WGS) entry which is preliminary data.</text>
</comment>
<evidence type="ECO:0000313" key="6">
    <source>
        <dbReference type="Proteomes" id="UP000266723"/>
    </source>
</evidence>
<evidence type="ECO:0000259" key="2">
    <source>
        <dbReference type="Pfam" id="PF03107"/>
    </source>
</evidence>
<reference evidence="4" key="1">
    <citation type="submission" date="2019-12" db="EMBL/GenBank/DDBJ databases">
        <title>Genome sequencing and annotation of Brassica cretica.</title>
        <authorList>
            <person name="Studholme D.J."/>
            <person name="Sarris P.F."/>
        </authorList>
    </citation>
    <scope>NUCLEOTIDE SEQUENCE</scope>
    <source>
        <strain evidence="4">PFS-102/07</strain>
        <tissue evidence="4">Leaf</tissue>
    </source>
</reference>
<keyword evidence="1" id="KW-0677">Repeat</keyword>
<feature type="domain" description="DC1" evidence="2">
    <location>
        <begin position="379"/>
        <end position="431"/>
    </location>
</feature>
<dbReference type="SUPFAM" id="SSF57889">
    <property type="entry name" value="Cysteine-rich domain"/>
    <property type="match status" value="5"/>
</dbReference>
<dbReference type="AlphaFoldDB" id="A0A3N6Q6E1"/>
<protein>
    <recommendedName>
        <fullName evidence="7">Phorbol-ester/DAG-type domain-containing protein</fullName>
    </recommendedName>
</protein>
<evidence type="ECO:0000313" key="4">
    <source>
        <dbReference type="EMBL" id="KAF2545363.1"/>
    </source>
</evidence>
<dbReference type="EMBL" id="QGKV02000297">
    <property type="protein sequence ID" value="KAF3607518.1"/>
    <property type="molecule type" value="Genomic_DNA"/>
</dbReference>
<accession>A0A3N6Q6E1</accession>
<organism evidence="4">
    <name type="scientific">Brassica cretica</name>
    <name type="common">Mustard</name>
    <dbReference type="NCBI Taxonomy" id="69181"/>
    <lineage>
        <taxon>Eukaryota</taxon>
        <taxon>Viridiplantae</taxon>
        <taxon>Streptophyta</taxon>
        <taxon>Embryophyta</taxon>
        <taxon>Tracheophyta</taxon>
        <taxon>Spermatophyta</taxon>
        <taxon>Magnoliopsida</taxon>
        <taxon>eudicotyledons</taxon>
        <taxon>Gunneridae</taxon>
        <taxon>Pentapetalae</taxon>
        <taxon>rosids</taxon>
        <taxon>malvids</taxon>
        <taxon>Brassicales</taxon>
        <taxon>Brassicaceae</taxon>
        <taxon>Brassiceae</taxon>
        <taxon>Brassica</taxon>
    </lineage>
</organism>
<dbReference type="InterPro" id="IPR004146">
    <property type="entry name" value="DC1"/>
</dbReference>
<gene>
    <name evidence="5" type="ORF">DY000_02051483</name>
    <name evidence="4" type="ORF">F2Q70_00024015</name>
</gene>
<sequence length="664" mass="75668">MDTTRSIYKLPIHEHPLLPSTQFTFSTCDGCHVRGFMYGYYFCNEASCYSWNHKECAEAPLEINYHISHPEHPLLLTNHSPTRDDTPCDSCGIKLLSPYYTCATCKFKVDLICGIKPSPSAIEHPVSHAHPLVLFKKREEDEISCEVCKESIGGPFYSCLECNNIFFHVDCVYLSKEVNHPCHFNHPLKIITRESLIYDDAEKYCHLCFMQPKYMLYHCYICNFIVCLGCTKLPPPVVVDHTKTHKHPLRLLSSKVAFTCKLCGVEGCESGPYICIECSFLVHGCCVDLPQVININRHDHPISFSHPLGHGRAKCGVCRQRVRPYYGAYSCPICPNYVVHSRCAIDLTVWNGVKLEGIPDNNEDIAPFKVVGDNLIRHFLHENHNLLFLKDYVMVRDYYEWLRCEACIYPLGFGPIYACQECVCVIHEKCANLPMKKKLVFDPTPYKLEYGGSAYCKLCGIFSGGFKYRSQGYMTIYRSVDVHCGSISEPFVHDGHLHPLYFGKTENHHCDACKRVLKDNMLTCGACNFDLCLYCATLPEKIWHMSDEHPLTLYYGEKADGTNWCEICEMELDPSIWFFTCSDCGVTLHVQCVLGDFSRFKPSESITIMGDKCKAVLNNHSSRPFCRHCHERCKVSIIIKADGEQKNGYICSTSCLLSFFGITQ</sequence>
<dbReference type="Proteomes" id="UP000266723">
    <property type="component" value="Unassembled WGS sequence"/>
</dbReference>
<dbReference type="OrthoDB" id="938199at2759"/>
<evidence type="ECO:0000256" key="1">
    <source>
        <dbReference type="ARBA" id="ARBA00022737"/>
    </source>
</evidence>
<dbReference type="Pfam" id="PF03107">
    <property type="entry name" value="C1_2"/>
    <property type="match status" value="6"/>
</dbReference>
<proteinExistence type="predicted"/>
<feature type="domain" description="DC1-like C-terminal" evidence="3">
    <location>
        <begin position="614"/>
        <end position="656"/>
    </location>
</feature>
<evidence type="ECO:0000313" key="5">
    <source>
        <dbReference type="EMBL" id="KAF3607518.1"/>
    </source>
</evidence>
<feature type="domain" description="DC1" evidence="2">
    <location>
        <begin position="243"/>
        <end position="287"/>
    </location>
</feature>
<feature type="domain" description="DC1" evidence="2">
    <location>
        <begin position="296"/>
        <end position="344"/>
    </location>
</feature>
<evidence type="ECO:0000259" key="3">
    <source>
        <dbReference type="Pfam" id="PF22926"/>
    </source>
</evidence>
<feature type="domain" description="DC1" evidence="2">
    <location>
        <begin position="68"/>
        <end position="113"/>
    </location>
</feature>
<name>A0A3N6Q6E1_BRACR</name>
<reference evidence="5" key="2">
    <citation type="submission" date="2019-12" db="EMBL/GenBank/DDBJ databases">
        <authorList>
            <person name="Studholme D.J."/>
            <person name="Sarris P."/>
        </authorList>
    </citation>
    <scope>NUCLEOTIDE SEQUENCE</scope>
    <source>
        <strain evidence="5">PFS-1207/04</strain>
        <tissue evidence="5">Leaf</tissue>
    </source>
</reference>
<keyword evidence="6" id="KW-1185">Reference proteome</keyword>
<feature type="domain" description="DC1" evidence="2">
    <location>
        <begin position="548"/>
        <end position="593"/>
    </location>
</feature>
<dbReference type="InterPro" id="IPR053192">
    <property type="entry name" value="Vacuole_Formation_Reg"/>
</dbReference>
<dbReference type="PANTHER" id="PTHR32410:SF159">
    <property type="entry name" value="CYSTEINE_HISTIDINE-RICH C1 DOMAIN FAMILY PROTEIN"/>
    <property type="match status" value="1"/>
</dbReference>